<accession>A0A0R2ADA8</accession>
<evidence type="ECO:0000256" key="3">
    <source>
        <dbReference type="PIRSR" id="PIRSR605502-1"/>
    </source>
</evidence>
<dbReference type="PANTHER" id="PTHR16222">
    <property type="entry name" value="ADP-RIBOSYLGLYCOHYDROLASE"/>
    <property type="match status" value="1"/>
</dbReference>
<dbReference type="PATRIC" id="fig|1423813.3.peg.1360"/>
<comment type="caution">
    <text evidence="4">The sequence shown here is derived from an EMBL/GenBank/DDBJ whole genome shotgun (WGS) entry which is preliminary data.</text>
</comment>
<dbReference type="RefSeq" id="WP_057778332.1">
    <property type="nucleotide sequence ID" value="NZ_AYYY01000021.1"/>
</dbReference>
<dbReference type="SUPFAM" id="SSF101478">
    <property type="entry name" value="ADP-ribosylglycohydrolase"/>
    <property type="match status" value="1"/>
</dbReference>
<feature type="binding site" evidence="3">
    <location>
        <position position="62"/>
    </location>
    <ligand>
        <name>Mg(2+)</name>
        <dbReference type="ChEBI" id="CHEBI:18420"/>
        <label>1</label>
    </ligand>
</feature>
<dbReference type="InterPro" id="IPR050792">
    <property type="entry name" value="ADP-ribosylglycohydrolase"/>
</dbReference>
<feature type="binding site" evidence="3">
    <location>
        <position position="284"/>
    </location>
    <ligand>
        <name>Mg(2+)</name>
        <dbReference type="ChEBI" id="CHEBI:18420"/>
        <label>1</label>
    </ligand>
</feature>
<feature type="binding site" evidence="3">
    <location>
        <position position="63"/>
    </location>
    <ligand>
        <name>Mg(2+)</name>
        <dbReference type="ChEBI" id="CHEBI:18420"/>
        <label>1</label>
    </ligand>
</feature>
<dbReference type="GO" id="GO:0046872">
    <property type="term" value="F:metal ion binding"/>
    <property type="evidence" value="ECO:0007669"/>
    <property type="project" value="UniProtKB-KW"/>
</dbReference>
<comment type="cofactor">
    <cofactor evidence="3">
        <name>Mg(2+)</name>
        <dbReference type="ChEBI" id="CHEBI:18420"/>
    </cofactor>
    <text evidence="3">Binds 2 magnesium ions per subunit.</text>
</comment>
<name>A0A0R2ADA8_9LACO</name>
<keyword evidence="5" id="KW-1185">Reference proteome</keyword>
<gene>
    <name evidence="4" type="ORF">FC26_GL001336</name>
</gene>
<organism evidence="4 5">
    <name type="scientific">Paucilactobacillus vaccinostercus DSM 20634</name>
    <dbReference type="NCBI Taxonomy" id="1423813"/>
    <lineage>
        <taxon>Bacteria</taxon>
        <taxon>Bacillati</taxon>
        <taxon>Bacillota</taxon>
        <taxon>Bacilli</taxon>
        <taxon>Lactobacillales</taxon>
        <taxon>Lactobacillaceae</taxon>
        <taxon>Paucilactobacillus</taxon>
    </lineage>
</organism>
<evidence type="ECO:0000256" key="1">
    <source>
        <dbReference type="ARBA" id="ARBA00010702"/>
    </source>
</evidence>
<dbReference type="STRING" id="1423813.FC26_GL001336"/>
<dbReference type="Gene3D" id="1.10.4080.10">
    <property type="entry name" value="ADP-ribosylation/Crystallin J1"/>
    <property type="match status" value="1"/>
</dbReference>
<dbReference type="AlphaFoldDB" id="A0A0R2ADA8"/>
<feature type="binding site" evidence="3">
    <location>
        <position position="285"/>
    </location>
    <ligand>
        <name>Mg(2+)</name>
        <dbReference type="ChEBI" id="CHEBI:18420"/>
        <label>1</label>
    </ligand>
</feature>
<dbReference type="Pfam" id="PF03747">
    <property type="entry name" value="ADP_ribosyl_GH"/>
    <property type="match status" value="1"/>
</dbReference>
<protein>
    <submittedName>
        <fullName evidence="4">ADP-ribosylglycohydrolase</fullName>
    </submittedName>
</protein>
<dbReference type="OrthoDB" id="9798107at2"/>
<reference evidence="4 5" key="1">
    <citation type="journal article" date="2015" name="Genome Announc.">
        <title>Expanding the biotechnology potential of lactobacilli through comparative genomics of 213 strains and associated genera.</title>
        <authorList>
            <person name="Sun Z."/>
            <person name="Harris H.M."/>
            <person name="McCann A."/>
            <person name="Guo C."/>
            <person name="Argimon S."/>
            <person name="Zhang W."/>
            <person name="Yang X."/>
            <person name="Jeffery I.B."/>
            <person name="Cooney J.C."/>
            <person name="Kagawa T.F."/>
            <person name="Liu W."/>
            <person name="Song Y."/>
            <person name="Salvetti E."/>
            <person name="Wrobel A."/>
            <person name="Rasinkangas P."/>
            <person name="Parkhill J."/>
            <person name="Rea M.C."/>
            <person name="O'Sullivan O."/>
            <person name="Ritari J."/>
            <person name="Douillard F.P."/>
            <person name="Paul Ross R."/>
            <person name="Yang R."/>
            <person name="Briner A.E."/>
            <person name="Felis G.E."/>
            <person name="de Vos W.M."/>
            <person name="Barrangou R."/>
            <person name="Klaenhammer T.R."/>
            <person name="Caufield P.W."/>
            <person name="Cui Y."/>
            <person name="Zhang H."/>
            <person name="O'Toole P.W."/>
        </authorList>
    </citation>
    <scope>NUCLEOTIDE SEQUENCE [LARGE SCALE GENOMIC DNA]</scope>
    <source>
        <strain evidence="4 5">DSM 20634</strain>
    </source>
</reference>
<comment type="similarity">
    <text evidence="1">Belongs to the ADP-ribosylglycohydrolase family.</text>
</comment>
<keyword evidence="3" id="KW-0479">Metal-binding</keyword>
<dbReference type="GO" id="GO:0016787">
    <property type="term" value="F:hydrolase activity"/>
    <property type="evidence" value="ECO:0007669"/>
    <property type="project" value="UniProtKB-KW"/>
</dbReference>
<dbReference type="PANTHER" id="PTHR16222:SF24">
    <property type="entry name" value="ADP-RIBOSYLHYDROLASE ARH3"/>
    <property type="match status" value="1"/>
</dbReference>
<dbReference type="InterPro" id="IPR036705">
    <property type="entry name" value="Ribosyl_crysJ1_sf"/>
</dbReference>
<feature type="binding site" evidence="3">
    <location>
        <position position="64"/>
    </location>
    <ligand>
        <name>Mg(2+)</name>
        <dbReference type="ChEBI" id="CHEBI:18420"/>
        <label>1</label>
    </ligand>
</feature>
<feature type="binding site" evidence="3">
    <location>
        <position position="282"/>
    </location>
    <ligand>
        <name>Mg(2+)</name>
        <dbReference type="ChEBI" id="CHEBI:18420"/>
        <label>1</label>
    </ligand>
</feature>
<keyword evidence="2 4" id="KW-0378">Hydrolase</keyword>
<proteinExistence type="inferred from homology"/>
<keyword evidence="3" id="KW-0460">Magnesium</keyword>
<evidence type="ECO:0000256" key="2">
    <source>
        <dbReference type="ARBA" id="ARBA00022801"/>
    </source>
</evidence>
<dbReference type="Proteomes" id="UP000051733">
    <property type="component" value="Unassembled WGS sequence"/>
</dbReference>
<dbReference type="InterPro" id="IPR005502">
    <property type="entry name" value="Ribosyl_crysJ1"/>
</dbReference>
<sequence length="332" mass="35783">MRNIDHILGTLYGQAIGDAFGMPSELWPIEQIHAYFKHPITEFLDGPSSNNVACNFTKGEYTDDTNQALAIIDALIETDWHPDQACLVDHIMQWANEVDAWHNNILGPSSKAALLAIRHHEDPTDVTKKALTNGAGMRIAPIGTLFTPADCDALVTMVCEITKMTHSSDVAYSGATAIAAAVTAGIADYSWEDLITFALNPSDQARQLGAPTWAAQVRARTELGVRLAHQYTNDAVAFSHAIYTLIGTGTMISESIPAALAIAYYTQDVKKCAVMCANLGGDTDTIGAMATAICGAKNGIASIDPTWIRLIDEKNPTHDLKKYGQHLLTATL</sequence>
<evidence type="ECO:0000313" key="4">
    <source>
        <dbReference type="EMBL" id="KRM61769.1"/>
    </source>
</evidence>
<dbReference type="EMBL" id="AYYY01000021">
    <property type="protein sequence ID" value="KRM61769.1"/>
    <property type="molecule type" value="Genomic_DNA"/>
</dbReference>
<evidence type="ECO:0000313" key="5">
    <source>
        <dbReference type="Proteomes" id="UP000051733"/>
    </source>
</evidence>